<dbReference type="GO" id="GO:0016705">
    <property type="term" value="F:oxidoreductase activity, acting on paired donors, with incorporation or reduction of molecular oxygen"/>
    <property type="evidence" value="ECO:0007669"/>
    <property type="project" value="InterPro"/>
</dbReference>
<dbReference type="Proteomes" id="UP000006729">
    <property type="component" value="Chromosome 3"/>
</dbReference>
<keyword evidence="2" id="KW-0560">Oxidoreductase</keyword>
<dbReference type="InterPro" id="IPR002401">
    <property type="entry name" value="Cyt_P450_E_grp-I"/>
</dbReference>
<keyword evidence="1 2" id="KW-0408">Iron</keyword>
<keyword evidence="3" id="KW-0472">Membrane</keyword>
<evidence type="ECO:0000313" key="4">
    <source>
        <dbReference type="EMBL" id="PNT45028.2"/>
    </source>
</evidence>
<protein>
    <recommendedName>
        <fullName evidence="6">Cytochrome P450</fullName>
    </recommendedName>
</protein>
<dbReference type="ExpressionAtlas" id="A0A2K2B5H3">
    <property type="expression patterns" value="baseline"/>
</dbReference>
<keyword evidence="1 2" id="KW-0349">Heme</keyword>
<dbReference type="GO" id="GO:0004497">
    <property type="term" value="F:monooxygenase activity"/>
    <property type="evidence" value="ECO:0007669"/>
    <property type="project" value="UniProtKB-KW"/>
</dbReference>
<evidence type="ECO:0000256" key="2">
    <source>
        <dbReference type="RuleBase" id="RU000461"/>
    </source>
</evidence>
<feature type="binding site" description="axial binding residue" evidence="1">
    <location>
        <position position="478"/>
    </location>
    <ligand>
        <name>heme</name>
        <dbReference type="ChEBI" id="CHEBI:30413"/>
    </ligand>
    <ligandPart>
        <name>Fe</name>
        <dbReference type="ChEBI" id="CHEBI:18248"/>
    </ligandPart>
</feature>
<dbReference type="STRING" id="3694.A0A2K2B5H3"/>
<keyword evidence="3" id="KW-0812">Transmembrane</keyword>
<gene>
    <name evidence="4" type="ORF">POPTR_003G114400</name>
</gene>
<evidence type="ECO:0000313" key="5">
    <source>
        <dbReference type="Proteomes" id="UP000006729"/>
    </source>
</evidence>
<dbReference type="PRINTS" id="PR00385">
    <property type="entry name" value="P450"/>
</dbReference>
<comment type="similarity">
    <text evidence="2">Belongs to the cytochrome P450 family.</text>
</comment>
<dbReference type="EMBL" id="CM009292">
    <property type="protein sequence ID" value="PNT45028.2"/>
    <property type="molecule type" value="Genomic_DNA"/>
</dbReference>
<name>A0A2K2B5H3_POPTR</name>
<comment type="cofactor">
    <cofactor evidence="1">
        <name>heme</name>
        <dbReference type="ChEBI" id="CHEBI:30413"/>
    </cofactor>
</comment>
<dbReference type="InterPro" id="IPR001128">
    <property type="entry name" value="Cyt_P450"/>
</dbReference>
<dbReference type="PRINTS" id="PR00463">
    <property type="entry name" value="EP450I"/>
</dbReference>
<keyword evidence="2" id="KW-0503">Monooxygenase</keyword>
<dbReference type="CDD" id="cd11073">
    <property type="entry name" value="CYP76-like"/>
    <property type="match status" value="1"/>
</dbReference>
<feature type="transmembrane region" description="Helical" evidence="3">
    <location>
        <begin position="30"/>
        <end position="53"/>
    </location>
</feature>
<dbReference type="InterPro" id="IPR017972">
    <property type="entry name" value="Cyt_P450_CS"/>
</dbReference>
<reference evidence="4 5" key="1">
    <citation type="journal article" date="2006" name="Science">
        <title>The genome of black cottonwood, Populus trichocarpa (Torr. &amp; Gray).</title>
        <authorList>
            <person name="Tuskan G.A."/>
            <person name="Difazio S."/>
            <person name="Jansson S."/>
            <person name="Bohlmann J."/>
            <person name="Grigoriev I."/>
            <person name="Hellsten U."/>
            <person name="Putnam N."/>
            <person name="Ralph S."/>
            <person name="Rombauts S."/>
            <person name="Salamov A."/>
            <person name="Schein J."/>
            <person name="Sterck L."/>
            <person name="Aerts A."/>
            <person name="Bhalerao R.R."/>
            <person name="Bhalerao R.P."/>
            <person name="Blaudez D."/>
            <person name="Boerjan W."/>
            <person name="Brun A."/>
            <person name="Brunner A."/>
            <person name="Busov V."/>
            <person name="Campbell M."/>
            <person name="Carlson J."/>
            <person name="Chalot M."/>
            <person name="Chapman J."/>
            <person name="Chen G.L."/>
            <person name="Cooper D."/>
            <person name="Coutinho P.M."/>
            <person name="Couturier J."/>
            <person name="Covert S."/>
            <person name="Cronk Q."/>
            <person name="Cunningham R."/>
            <person name="Davis J."/>
            <person name="Degroeve S."/>
            <person name="Dejardin A."/>
            <person name="Depamphilis C."/>
            <person name="Detter J."/>
            <person name="Dirks B."/>
            <person name="Dubchak I."/>
            <person name="Duplessis S."/>
            <person name="Ehlting J."/>
            <person name="Ellis B."/>
            <person name="Gendler K."/>
            <person name="Goodstein D."/>
            <person name="Gribskov M."/>
            <person name="Grimwood J."/>
            <person name="Groover A."/>
            <person name="Gunter L."/>
            <person name="Hamberger B."/>
            <person name="Heinze B."/>
            <person name="Helariutta Y."/>
            <person name="Henrissat B."/>
            <person name="Holligan D."/>
            <person name="Holt R."/>
            <person name="Huang W."/>
            <person name="Islam-Faridi N."/>
            <person name="Jones S."/>
            <person name="Jones-Rhoades M."/>
            <person name="Jorgensen R."/>
            <person name="Joshi C."/>
            <person name="Kangasjarvi J."/>
            <person name="Karlsson J."/>
            <person name="Kelleher C."/>
            <person name="Kirkpatrick R."/>
            <person name="Kirst M."/>
            <person name="Kohler A."/>
            <person name="Kalluri U."/>
            <person name="Larimer F."/>
            <person name="Leebens-Mack J."/>
            <person name="Leple J.C."/>
            <person name="Locascio P."/>
            <person name="Lou Y."/>
            <person name="Lucas S."/>
            <person name="Martin F."/>
            <person name="Montanini B."/>
            <person name="Napoli C."/>
            <person name="Nelson D.R."/>
            <person name="Nelson C."/>
            <person name="Nieminen K."/>
            <person name="Nilsson O."/>
            <person name="Pereda V."/>
            <person name="Peter G."/>
            <person name="Philippe R."/>
            <person name="Pilate G."/>
            <person name="Poliakov A."/>
            <person name="Razumovskaya J."/>
            <person name="Richardson P."/>
            <person name="Rinaldi C."/>
            <person name="Ritland K."/>
            <person name="Rouze P."/>
            <person name="Ryaboy D."/>
            <person name="Schmutz J."/>
            <person name="Schrader J."/>
            <person name="Segerman B."/>
            <person name="Shin H."/>
            <person name="Siddiqui A."/>
            <person name="Sterky F."/>
            <person name="Terry A."/>
            <person name="Tsai C.J."/>
            <person name="Uberbacher E."/>
            <person name="Unneberg P."/>
            <person name="Vahala J."/>
            <person name="Wall K."/>
            <person name="Wessler S."/>
            <person name="Yang G."/>
            <person name="Yin T."/>
            <person name="Douglas C."/>
            <person name="Marra M."/>
            <person name="Sandberg G."/>
            <person name="Van de Peer Y."/>
            <person name="Rokhsar D."/>
        </authorList>
    </citation>
    <scope>NUCLEOTIDE SEQUENCE [LARGE SCALE GENOMIC DNA]</scope>
    <source>
        <strain evidence="5">cv. Nisqually</strain>
    </source>
</reference>
<dbReference type="PROSITE" id="PS00086">
    <property type="entry name" value="CYTOCHROME_P450"/>
    <property type="match status" value="1"/>
</dbReference>
<proteinExistence type="inferred from homology"/>
<organism evidence="4 5">
    <name type="scientific">Populus trichocarpa</name>
    <name type="common">Western balsam poplar</name>
    <name type="synonym">Populus balsamifera subsp. trichocarpa</name>
    <dbReference type="NCBI Taxonomy" id="3694"/>
    <lineage>
        <taxon>Eukaryota</taxon>
        <taxon>Viridiplantae</taxon>
        <taxon>Streptophyta</taxon>
        <taxon>Embryophyta</taxon>
        <taxon>Tracheophyta</taxon>
        <taxon>Spermatophyta</taxon>
        <taxon>Magnoliopsida</taxon>
        <taxon>eudicotyledons</taxon>
        <taxon>Gunneridae</taxon>
        <taxon>Pentapetalae</taxon>
        <taxon>rosids</taxon>
        <taxon>fabids</taxon>
        <taxon>Malpighiales</taxon>
        <taxon>Salicaceae</taxon>
        <taxon>Saliceae</taxon>
        <taxon>Populus</taxon>
    </lineage>
</organism>
<dbReference type="SUPFAM" id="SSF48264">
    <property type="entry name" value="Cytochrome P450"/>
    <property type="match status" value="1"/>
</dbReference>
<dbReference type="PANTHER" id="PTHR47951:SF8">
    <property type="entry name" value="CYTOCHROME P450 93A2-LIKE"/>
    <property type="match status" value="1"/>
</dbReference>
<dbReference type="FunFam" id="1.10.630.10:FF:000207">
    <property type="entry name" value="Putative cytochrome P450 superfamily protein"/>
    <property type="match status" value="1"/>
</dbReference>
<accession>A0A2K2B5H3</accession>
<evidence type="ECO:0000256" key="1">
    <source>
        <dbReference type="PIRSR" id="PIRSR602401-1"/>
    </source>
</evidence>
<dbReference type="Gene3D" id="1.10.630.10">
    <property type="entry name" value="Cytochrome P450"/>
    <property type="match status" value="1"/>
</dbReference>
<dbReference type="PANTHER" id="PTHR47951">
    <property type="entry name" value="OS08G0547900 PROTEIN"/>
    <property type="match status" value="1"/>
</dbReference>
<dbReference type="GO" id="GO:0020037">
    <property type="term" value="F:heme binding"/>
    <property type="evidence" value="ECO:0007669"/>
    <property type="project" value="InterPro"/>
</dbReference>
<dbReference type="Pfam" id="PF00067">
    <property type="entry name" value="p450"/>
    <property type="match status" value="1"/>
</dbReference>
<sequence>MATNTDNMSSSTICGPWSWFCKGDQDNEDMLLPIILLAVSVTILGTCLFQWGFKKQRETADKLPPGPRGLPIVGYLPFLGPNLHQMFMELALTYGPIYKLSIGRKLCVIISSPALVKEVVRDQDITFANRNPTIAAKTFSYGGKDIAFQPYGPEWRMLRKIFVREMQSNANLDAFYSLRRNKVKESVNETYRKIGKPVNIGELAFSTVINMISGMFWGGTLEVDTEIDIGSEFRAAASELIEILGKPNVSDFFPVLARFDIQGIERKMKKATQRIEKIYDFVMDEWIEKGGARVESEAKNDQRKDFMHFLLGFKEQDSGRSISREQIKALLMDIVVGGTDTTSTTVEWAMAEMMLHPEVMKNAQKELTDAVGTDEIVEERHIDKLQFLHAVVKETLRLHPVAPLLLPRSPSNTCCVGGYTIPRNAKVFLNVWAIHRDPKFWDNPSEFQPERFLSNVSRLDYLGNNMQYLPFGSGRRICAGLPLGERMLMYCLATFLHMFKWELPNGERADTSEKFGVVLEKSTPLIAIPTPRLSNLNLYA</sequence>
<keyword evidence="5" id="KW-1185">Reference proteome</keyword>
<dbReference type="GO" id="GO:0005506">
    <property type="term" value="F:iron ion binding"/>
    <property type="evidence" value="ECO:0007669"/>
    <property type="project" value="InterPro"/>
</dbReference>
<dbReference type="InParanoid" id="A0A2K2B5H3"/>
<evidence type="ECO:0008006" key="6">
    <source>
        <dbReference type="Google" id="ProtNLM"/>
    </source>
</evidence>
<dbReference type="AlphaFoldDB" id="A0A2K2B5H3"/>
<keyword evidence="1 2" id="KW-0479">Metal-binding</keyword>
<evidence type="ECO:0000256" key="3">
    <source>
        <dbReference type="SAM" id="Phobius"/>
    </source>
</evidence>
<keyword evidence="3" id="KW-1133">Transmembrane helix</keyword>
<dbReference type="InterPro" id="IPR036396">
    <property type="entry name" value="Cyt_P450_sf"/>
</dbReference>